<dbReference type="PROSITE" id="PS51192">
    <property type="entry name" value="HELICASE_ATP_BIND_1"/>
    <property type="match status" value="1"/>
</dbReference>
<dbReference type="InterPro" id="IPR014001">
    <property type="entry name" value="Helicase_ATP-bd"/>
</dbReference>
<dbReference type="GO" id="GO:0004386">
    <property type="term" value="F:helicase activity"/>
    <property type="evidence" value="ECO:0007669"/>
    <property type="project" value="UniProtKB-KW"/>
</dbReference>
<dbReference type="InterPro" id="IPR027417">
    <property type="entry name" value="P-loop_NTPase"/>
</dbReference>
<name>A0A6S4GQM9_9BACT</name>
<dbReference type="KEGG" id="sox:TM7x_03545"/>
<dbReference type="Pfam" id="PF11867">
    <property type="entry name" value="T1RH-like_C"/>
    <property type="match status" value="1"/>
</dbReference>
<dbReference type="InterPro" id="IPR007409">
    <property type="entry name" value="Restrct_endonuc_type1_HsdR_N"/>
</dbReference>
<keyword evidence="9 10" id="KW-0238">DNA-binding</keyword>
<evidence type="ECO:0000256" key="1">
    <source>
        <dbReference type="ARBA" id="ARBA00000851"/>
    </source>
</evidence>
<dbReference type="Gene3D" id="3.40.50.300">
    <property type="entry name" value="P-loop containing nucleotide triphosphate hydrolases"/>
    <property type="match status" value="2"/>
</dbReference>
<keyword evidence="5 10" id="KW-0680">Restriction system</keyword>
<evidence type="ECO:0000256" key="4">
    <source>
        <dbReference type="ARBA" id="ARBA00022741"/>
    </source>
</evidence>
<keyword evidence="13" id="KW-1185">Reference proteome</keyword>
<dbReference type="SMART" id="SM00487">
    <property type="entry name" value="DEXDc"/>
    <property type="match status" value="1"/>
</dbReference>
<feature type="domain" description="Helicase ATP-binding" evidence="11">
    <location>
        <begin position="282"/>
        <end position="464"/>
    </location>
</feature>
<evidence type="ECO:0000256" key="8">
    <source>
        <dbReference type="ARBA" id="ARBA00022840"/>
    </source>
</evidence>
<dbReference type="CDD" id="cd18030">
    <property type="entry name" value="DEXHc_RE_I_HsdR"/>
    <property type="match status" value="1"/>
</dbReference>
<evidence type="ECO:0000256" key="6">
    <source>
        <dbReference type="ARBA" id="ARBA00022759"/>
    </source>
</evidence>
<dbReference type="REBASE" id="99380">
    <property type="entry name" value="SorTM7IP"/>
</dbReference>
<reference evidence="12 13" key="1">
    <citation type="journal article" date="2015" name="Proc. Natl. Acad. Sci. U.S.A.">
        <title>Cultivation of a human-associated TM7 phylotype reveals a reduced genome and epibiotic parasitic lifestyle.</title>
        <authorList>
            <person name="He X."/>
            <person name="McLean J.S."/>
            <person name="Edlund A."/>
            <person name="Yooseph S."/>
            <person name="Hall A.P."/>
            <person name="Liu S.Y."/>
            <person name="Dorrestein P.C."/>
            <person name="Esquenazi E."/>
            <person name="Hunter R.C."/>
            <person name="Cheng G."/>
            <person name="Nelson K.E."/>
            <person name="Lux R."/>
            <person name="Shi W."/>
        </authorList>
    </citation>
    <scope>NUCLEOTIDE SEQUENCE [LARGE SCALE GENOMIC DNA]</scope>
    <source>
        <strain evidence="12 13">TM7x</strain>
    </source>
</reference>
<protein>
    <recommendedName>
        <fullName evidence="10">Type I restriction enzyme endonuclease subunit</fullName>
        <shortName evidence="10">R protein</shortName>
        <ecNumber evidence="10">3.1.21.3</ecNumber>
    </recommendedName>
</protein>
<dbReference type="RefSeq" id="WP_052198875.1">
    <property type="nucleotide sequence ID" value="NZ_CP007496.1"/>
</dbReference>
<evidence type="ECO:0000256" key="5">
    <source>
        <dbReference type="ARBA" id="ARBA00022747"/>
    </source>
</evidence>
<comment type="catalytic activity">
    <reaction evidence="1 10">
        <text>Endonucleolytic cleavage of DNA to give random double-stranded fragments with terminal 5'-phosphates, ATP is simultaneously hydrolyzed.</text>
        <dbReference type="EC" id="3.1.21.3"/>
    </reaction>
</comment>
<evidence type="ECO:0000313" key="12">
    <source>
        <dbReference type="EMBL" id="AJA06645.1"/>
    </source>
</evidence>
<keyword evidence="8 10" id="KW-0067">ATP-binding</keyword>
<dbReference type="NCBIfam" id="TIGR00348">
    <property type="entry name" value="hsdR"/>
    <property type="match status" value="1"/>
</dbReference>
<evidence type="ECO:0000259" key="11">
    <source>
        <dbReference type="PROSITE" id="PS51192"/>
    </source>
</evidence>
<comment type="similarity">
    <text evidence="2 10">Belongs to the HsdR family.</text>
</comment>
<evidence type="ECO:0000256" key="10">
    <source>
        <dbReference type="RuleBase" id="RU364115"/>
    </source>
</evidence>
<dbReference type="Pfam" id="PF18766">
    <property type="entry name" value="SWI2_SNF2"/>
    <property type="match status" value="1"/>
</dbReference>
<dbReference type="InterPro" id="IPR055180">
    <property type="entry name" value="HsdR_RecA-like_helicase_dom_2"/>
</dbReference>
<dbReference type="InterPro" id="IPR021810">
    <property type="entry name" value="T1RH-like_C"/>
</dbReference>
<dbReference type="CDD" id="cd22332">
    <property type="entry name" value="HsdR_N"/>
    <property type="match status" value="1"/>
</dbReference>
<sequence length="1044" mass="116895">MTESQIEQYALDILANLGWQILHGPDIGPDGAIAERELRQVVLPGRLYSALARLNPHIPEPALNEAMRRLTQISKPSLIENNHDFHQLLIAGVPVQYRAPSGEVKHDIVRVVDFTSSHSNDFVAVNQLTVLQGDHNRRPDIVLFVNGLPLVVIELKNAADTKADLVAAYQQIQTYKREISDLFRFNELCVTSDGLEAEMGTITSPLERMMSWKTIDGEKEAGNVPMLEVLLRGACTPERLLDVVQNFIVFERGDGDKLIKKVAAYHQYWVVNKALDRTLTASSERGDQRAGVVWHTQGSGKSLSMVFYTGKLMKSRDLHNPTIVVVTDRNDLDGQLFGTFSACRELLGEDPKQADSRSELRKLLQRQAGGIIFTTIQKFSPEDEEDSLPVLTDRRNVIVMADEAHRSQYGLKAHVRASDAQLVYGYAKYMRDALPGASYIGFTGTPIETDDKSTPVVFGDYIDIYDVEQAVKDGATVPIYYESRLVDLNMDEATRQWLDKEVDDLLEGEELSHQDALKAEYAQKEAIVGNSERLNTIALDIIEHFETRQSVLSGKGMIVTMSRGIAVDLYEKIVAYRPDWHSDDDARGAIKVIITGSASDPDYLQPHIRNKQRVKAIEKRIKDPNDPLELVIVCDMWLTGFDVPNMHTMYLDKPLKGHNLMQAIARVNRVFPGKTGGLVVDYLGVAGALRDAISDYTQSGGQGAPQLDITEAVAQMQMRYEVVRDLFGNFDYQRYFTTPTSQQLQIILDAEEYILGLEDGEKRLKQHVLELSKAFALAMPRPEALEIREEVALFQAVKARLEKVSSSAVVTDAEYRSALKQIVDKAIAPVGVVDVFEAAGLEKPELSILSDEFLAEIRNMERKNLAVEALQKLLADEIKLRFSRNYAKDTKFSDLLDQALTRYRNGTIEAAQVIEELINIGQKIRQTVENGVVDGLSEDEIIFYDALVENGSAREVLGDAQLRDIAKVLLEQVRRDATIDWAERRNVQAKLKVNVKKTLAKYGYPPDQQALATDMVLEQAKRYSNEWSQKRAAYDAGGGASLLD</sequence>
<accession>A0A6S4GQM9</accession>
<dbReference type="GO" id="GO:0009035">
    <property type="term" value="F:type I site-specific deoxyribonuclease activity"/>
    <property type="evidence" value="ECO:0007669"/>
    <property type="project" value="UniProtKB-EC"/>
</dbReference>
<dbReference type="Proteomes" id="UP000030902">
    <property type="component" value="Chromosome"/>
</dbReference>
<dbReference type="InterPro" id="IPR051268">
    <property type="entry name" value="Type-I_R_enzyme_R_subunit"/>
</dbReference>
<comment type="subunit">
    <text evidence="10">The type I restriction/modification system is composed of three polypeptides R, M and S.</text>
</comment>
<dbReference type="Pfam" id="PF04313">
    <property type="entry name" value="HSDR_N"/>
    <property type="match status" value="1"/>
</dbReference>
<gene>
    <name evidence="12" type="ORF">TM7x_03545</name>
</gene>
<dbReference type="Pfam" id="PF22679">
    <property type="entry name" value="T1R_D3-like"/>
    <property type="match status" value="1"/>
</dbReference>
<evidence type="ECO:0000256" key="3">
    <source>
        <dbReference type="ARBA" id="ARBA00022722"/>
    </source>
</evidence>
<evidence type="ECO:0000256" key="9">
    <source>
        <dbReference type="ARBA" id="ARBA00023125"/>
    </source>
</evidence>
<keyword evidence="3" id="KW-0540">Nuclease</keyword>
<dbReference type="AlphaFoldDB" id="A0A6S4GQM9"/>
<evidence type="ECO:0000256" key="7">
    <source>
        <dbReference type="ARBA" id="ARBA00022801"/>
    </source>
</evidence>
<dbReference type="EMBL" id="CP007496">
    <property type="protein sequence ID" value="AJA06645.1"/>
    <property type="molecule type" value="Genomic_DNA"/>
</dbReference>
<dbReference type="SUPFAM" id="SSF52540">
    <property type="entry name" value="P-loop containing nucleoside triphosphate hydrolases"/>
    <property type="match status" value="2"/>
</dbReference>
<keyword evidence="4 10" id="KW-0547">Nucleotide-binding</keyword>
<evidence type="ECO:0000256" key="2">
    <source>
        <dbReference type="ARBA" id="ARBA00008598"/>
    </source>
</evidence>
<dbReference type="PANTHER" id="PTHR30195">
    <property type="entry name" value="TYPE I SITE-SPECIFIC DEOXYRIBONUCLEASE PROTEIN SUBUNIT M AND R"/>
    <property type="match status" value="1"/>
</dbReference>
<dbReference type="GO" id="GO:0005524">
    <property type="term" value="F:ATP binding"/>
    <property type="evidence" value="ECO:0007669"/>
    <property type="project" value="UniProtKB-KW"/>
</dbReference>
<keyword evidence="7 10" id="KW-0378">Hydrolase</keyword>
<dbReference type="EC" id="3.1.21.3" evidence="10"/>
<keyword evidence="12" id="KW-0347">Helicase</keyword>
<dbReference type="GO" id="GO:0003677">
    <property type="term" value="F:DNA binding"/>
    <property type="evidence" value="ECO:0007669"/>
    <property type="project" value="UniProtKB-KW"/>
</dbReference>
<dbReference type="GO" id="GO:0009307">
    <property type="term" value="P:DNA restriction-modification system"/>
    <property type="evidence" value="ECO:0007669"/>
    <property type="project" value="UniProtKB-KW"/>
</dbReference>
<dbReference type="InterPro" id="IPR004473">
    <property type="entry name" value="Restrct_endonuc_typeI_HsdR"/>
</dbReference>
<dbReference type="Gene3D" id="3.90.1570.50">
    <property type="match status" value="1"/>
</dbReference>
<organism evidence="12 13">
    <name type="scientific">Candidatus Nanosynbacter lyticus</name>
    <dbReference type="NCBI Taxonomy" id="2093824"/>
    <lineage>
        <taxon>Bacteria</taxon>
        <taxon>Candidatus Saccharimonadota</taxon>
        <taxon>Candidatus Saccharimonadia</taxon>
        <taxon>Candidatus Nanosynbacterales</taxon>
        <taxon>Candidatus Nanosynbacteraceae</taxon>
        <taxon>Candidatus Nanosynbacter</taxon>
    </lineage>
</organism>
<keyword evidence="6" id="KW-0255">Endonuclease</keyword>
<evidence type="ECO:0000313" key="13">
    <source>
        <dbReference type="Proteomes" id="UP000030902"/>
    </source>
</evidence>
<dbReference type="InterPro" id="IPR040980">
    <property type="entry name" value="SWI2_SNF2"/>
</dbReference>
<comment type="function">
    <text evidence="10">Subunit R is required for both nuclease and ATPase activities, but not for modification.</text>
</comment>
<dbReference type="PANTHER" id="PTHR30195:SF15">
    <property type="entry name" value="TYPE I RESTRICTION ENZYME HINDI ENDONUCLEASE SUBUNIT"/>
    <property type="match status" value="1"/>
</dbReference>
<proteinExistence type="inferred from homology"/>
<dbReference type="CDD" id="cd18800">
    <property type="entry name" value="SF2_C_EcoR124I-like"/>
    <property type="match status" value="1"/>
</dbReference>